<protein>
    <submittedName>
        <fullName evidence="5">MarR family transcriptional regulator</fullName>
    </submittedName>
</protein>
<dbReference type="InterPro" id="IPR000835">
    <property type="entry name" value="HTH_MarR-typ"/>
</dbReference>
<evidence type="ECO:0000313" key="6">
    <source>
        <dbReference type="Proteomes" id="UP001582793"/>
    </source>
</evidence>
<dbReference type="Proteomes" id="UP001582793">
    <property type="component" value="Unassembled WGS sequence"/>
</dbReference>
<dbReference type="PANTHER" id="PTHR33164">
    <property type="entry name" value="TRANSCRIPTIONAL REGULATOR, MARR FAMILY"/>
    <property type="match status" value="1"/>
</dbReference>
<gene>
    <name evidence="5" type="ORF">AAFH96_21650</name>
</gene>
<dbReference type="SUPFAM" id="SSF46785">
    <property type="entry name" value="Winged helix' DNA-binding domain"/>
    <property type="match status" value="1"/>
</dbReference>
<dbReference type="PROSITE" id="PS01117">
    <property type="entry name" value="HTH_MARR_1"/>
    <property type="match status" value="1"/>
</dbReference>
<proteinExistence type="predicted"/>
<sequence length="162" mass="17858">MLSSADVRLAELYQRLQRIYVLLDDGDRRALATVGLTPTHYNLLRLLEDDAPDAVPGAPTGGGRSVSQLADLLLCTRGNITRLVRRLVEAGLVRTGSDPTDQRLVAVSLTPLGRERLTAAHAVFAETNRQRFAHLSDDDTHRLYELAGDLADQLIKQCDSER</sequence>
<organism evidence="5 6">
    <name type="scientific">Polymorphospora lycopeni</name>
    <dbReference type="NCBI Taxonomy" id="3140240"/>
    <lineage>
        <taxon>Bacteria</taxon>
        <taxon>Bacillati</taxon>
        <taxon>Actinomycetota</taxon>
        <taxon>Actinomycetes</taxon>
        <taxon>Micromonosporales</taxon>
        <taxon>Micromonosporaceae</taxon>
        <taxon>Polymorphospora</taxon>
    </lineage>
</organism>
<dbReference type="Gene3D" id="1.10.10.10">
    <property type="entry name" value="Winged helix-like DNA-binding domain superfamily/Winged helix DNA-binding domain"/>
    <property type="match status" value="1"/>
</dbReference>
<dbReference type="InterPro" id="IPR023187">
    <property type="entry name" value="Tscrpt_reg_MarR-type_CS"/>
</dbReference>
<dbReference type="RefSeq" id="WP_375735404.1">
    <property type="nucleotide sequence ID" value="NZ_JBCGDC010000066.1"/>
</dbReference>
<evidence type="ECO:0000256" key="3">
    <source>
        <dbReference type="ARBA" id="ARBA00023163"/>
    </source>
</evidence>
<dbReference type="PANTHER" id="PTHR33164:SF99">
    <property type="entry name" value="MARR FAMILY REGULATORY PROTEIN"/>
    <property type="match status" value="1"/>
</dbReference>
<evidence type="ECO:0000256" key="1">
    <source>
        <dbReference type="ARBA" id="ARBA00023015"/>
    </source>
</evidence>
<feature type="domain" description="HTH marR-type" evidence="4">
    <location>
        <begin position="9"/>
        <end position="152"/>
    </location>
</feature>
<keyword evidence="3" id="KW-0804">Transcription</keyword>
<dbReference type="InterPro" id="IPR036390">
    <property type="entry name" value="WH_DNA-bd_sf"/>
</dbReference>
<dbReference type="EMBL" id="JBCGDC010000066">
    <property type="protein sequence ID" value="MFB6395694.1"/>
    <property type="molecule type" value="Genomic_DNA"/>
</dbReference>
<dbReference type="InterPro" id="IPR036388">
    <property type="entry name" value="WH-like_DNA-bd_sf"/>
</dbReference>
<keyword evidence="1" id="KW-0805">Transcription regulation</keyword>
<name>A0ABV5CUK8_9ACTN</name>
<dbReference type="Pfam" id="PF12802">
    <property type="entry name" value="MarR_2"/>
    <property type="match status" value="1"/>
</dbReference>
<reference evidence="5 6" key="1">
    <citation type="submission" date="2024-04" db="EMBL/GenBank/DDBJ databases">
        <title>Polymorphospora sp. isolated from Baiyangdian Lake in Xiong'an New Area.</title>
        <authorList>
            <person name="Zhang X."/>
            <person name="Liu J."/>
        </authorList>
    </citation>
    <scope>NUCLEOTIDE SEQUENCE [LARGE SCALE GENOMIC DNA]</scope>
    <source>
        <strain evidence="5 6">2-325</strain>
    </source>
</reference>
<dbReference type="InterPro" id="IPR039422">
    <property type="entry name" value="MarR/SlyA-like"/>
</dbReference>
<evidence type="ECO:0000259" key="4">
    <source>
        <dbReference type="PROSITE" id="PS50995"/>
    </source>
</evidence>
<comment type="caution">
    <text evidence="5">The sequence shown here is derived from an EMBL/GenBank/DDBJ whole genome shotgun (WGS) entry which is preliminary data.</text>
</comment>
<dbReference type="SMART" id="SM00347">
    <property type="entry name" value="HTH_MARR"/>
    <property type="match status" value="1"/>
</dbReference>
<evidence type="ECO:0000256" key="2">
    <source>
        <dbReference type="ARBA" id="ARBA00023125"/>
    </source>
</evidence>
<keyword evidence="2" id="KW-0238">DNA-binding</keyword>
<accession>A0ABV5CUK8</accession>
<evidence type="ECO:0000313" key="5">
    <source>
        <dbReference type="EMBL" id="MFB6395694.1"/>
    </source>
</evidence>
<dbReference type="PROSITE" id="PS50995">
    <property type="entry name" value="HTH_MARR_2"/>
    <property type="match status" value="1"/>
</dbReference>
<keyword evidence="6" id="KW-1185">Reference proteome</keyword>